<comment type="similarity">
    <text evidence="1">Belongs to the protein kinase superfamily. ADCK protein kinase family.</text>
</comment>
<dbReference type="InterPro" id="IPR051130">
    <property type="entry name" value="Mito_struct-func_regulator"/>
</dbReference>
<sequence>MRWPASFKFPTKAAKLSLLFVTATGAYALQVPDASSRATTPVFDNPGAPIFALRRSSYTFFTIASTVFDYKYSMYGLTKGSDEYQRSNSEVHLRSAKRILKLCEDNKGFYVKAGQFASSLRQLPKEYIMTLSVLQDKAVPCDFNLIKEVICRNLNSEFSHIFLSFDEQPLAAASIAQVHRAVLKSGEEVAVKVQYPGLERLMELDITIMSFVSQVVAWVFPEYRFGWILAAFKEAISAELDFIQEARNSEKTANNFRDSKNVKIPRVFWDFTTSQVLTMQFCSGQKVDDLEFLEKSGIDPRKVAKALMEVFADMIFIHGFVHGDPHPGNILVSPNGQKGFTLVLLDHGMYKKLDERFRRDYCRLWKALILKDMNEILHIGESFGVRTYSRYLPIIFTGRTMNSKAGLGRGISNEERNIVKQELKALTMEDISSFMESLPPDFLTIMRTDGILRSICSNLGTPPSVRVLTYARSAIYGLSLTKEYEHGSTLDFFISRIKSKFSYLQIKCLLGVMGLLSWIDDVKHIFSKRLKSLLATARNLYLYHAQAAAHQ</sequence>
<dbReference type="KEGG" id="soe:110801974"/>
<proteinExistence type="inferred from homology"/>
<feature type="chain" id="PRO_5044700958" evidence="2">
    <location>
        <begin position="29"/>
        <end position="551"/>
    </location>
</feature>
<name>A0A9R0K954_SPIOL</name>
<dbReference type="InterPro" id="IPR045307">
    <property type="entry name" value="ADCK1_dom"/>
</dbReference>
<dbReference type="RefSeq" id="XP_021863078.2">
    <property type="nucleotide sequence ID" value="XM_022007386.2"/>
</dbReference>
<feature type="signal peptide" evidence="2">
    <location>
        <begin position="1"/>
        <end position="28"/>
    </location>
</feature>
<dbReference type="Gene3D" id="1.10.510.10">
    <property type="entry name" value="Transferase(Phosphotransferase) domain 1"/>
    <property type="match status" value="1"/>
</dbReference>
<dbReference type="SUPFAM" id="SSF56112">
    <property type="entry name" value="Protein kinase-like (PK-like)"/>
    <property type="match status" value="1"/>
</dbReference>
<evidence type="ECO:0000313" key="5">
    <source>
        <dbReference type="RefSeq" id="XP_021863078.2"/>
    </source>
</evidence>
<dbReference type="Pfam" id="PF03109">
    <property type="entry name" value="ABC1"/>
    <property type="match status" value="1"/>
</dbReference>
<dbReference type="InterPro" id="IPR004147">
    <property type="entry name" value="ABC1_dom"/>
</dbReference>
<protein>
    <submittedName>
        <fullName evidence="5 6">Uncharacterized protein isoform X1</fullName>
    </submittedName>
</protein>
<evidence type="ECO:0000256" key="1">
    <source>
        <dbReference type="ARBA" id="ARBA00009670"/>
    </source>
</evidence>
<evidence type="ECO:0000313" key="4">
    <source>
        <dbReference type="Proteomes" id="UP000813463"/>
    </source>
</evidence>
<dbReference type="InterPro" id="IPR011009">
    <property type="entry name" value="Kinase-like_dom_sf"/>
</dbReference>
<dbReference type="AlphaFoldDB" id="A0A9R0K954"/>
<dbReference type="GeneID" id="110801974"/>
<dbReference type="RefSeq" id="XP_021863079.2">
    <property type="nucleotide sequence ID" value="XM_022007387.2"/>
</dbReference>
<keyword evidence="2" id="KW-0732">Signal</keyword>
<organism evidence="4 6">
    <name type="scientific">Spinacia oleracea</name>
    <name type="common">Spinach</name>
    <dbReference type="NCBI Taxonomy" id="3562"/>
    <lineage>
        <taxon>Eukaryota</taxon>
        <taxon>Viridiplantae</taxon>
        <taxon>Streptophyta</taxon>
        <taxon>Embryophyta</taxon>
        <taxon>Tracheophyta</taxon>
        <taxon>Spermatophyta</taxon>
        <taxon>Magnoliopsida</taxon>
        <taxon>eudicotyledons</taxon>
        <taxon>Gunneridae</taxon>
        <taxon>Pentapetalae</taxon>
        <taxon>Caryophyllales</taxon>
        <taxon>Chenopodiaceae</taxon>
        <taxon>Chenopodioideae</taxon>
        <taxon>Anserineae</taxon>
        <taxon>Spinacia</taxon>
    </lineage>
</organism>
<reference evidence="5 6" key="2">
    <citation type="submission" date="2025-05" db="UniProtKB">
        <authorList>
            <consortium name="RefSeq"/>
        </authorList>
    </citation>
    <scope>IDENTIFICATION</scope>
    <source>
        <tissue evidence="5 6">Leaf</tissue>
    </source>
</reference>
<dbReference type="PANTHER" id="PTHR43173:SF28">
    <property type="entry name" value="AARF DOMAIN CONTAINING KINASE 5"/>
    <property type="match status" value="1"/>
</dbReference>
<dbReference type="Proteomes" id="UP000813463">
    <property type="component" value="Chromosome 1"/>
</dbReference>
<dbReference type="PANTHER" id="PTHR43173">
    <property type="entry name" value="ABC1 FAMILY PROTEIN"/>
    <property type="match status" value="1"/>
</dbReference>
<keyword evidence="4" id="KW-1185">Reference proteome</keyword>
<evidence type="ECO:0000259" key="3">
    <source>
        <dbReference type="Pfam" id="PF03109"/>
    </source>
</evidence>
<reference evidence="4" key="1">
    <citation type="journal article" date="2021" name="Nat. Commun.">
        <title>Genomic analyses provide insights into spinach domestication and the genetic basis of agronomic traits.</title>
        <authorList>
            <person name="Cai X."/>
            <person name="Sun X."/>
            <person name="Xu C."/>
            <person name="Sun H."/>
            <person name="Wang X."/>
            <person name="Ge C."/>
            <person name="Zhang Z."/>
            <person name="Wang Q."/>
            <person name="Fei Z."/>
            <person name="Jiao C."/>
            <person name="Wang Q."/>
        </authorList>
    </citation>
    <scope>NUCLEOTIDE SEQUENCE [LARGE SCALE GENOMIC DNA]</scope>
    <source>
        <strain evidence="4">cv. Varoflay</strain>
    </source>
</reference>
<accession>A0A9R0K954</accession>
<feature type="domain" description="ABC1 atypical kinase-like" evidence="3">
    <location>
        <begin position="134"/>
        <end position="377"/>
    </location>
</feature>
<gene>
    <name evidence="5 6" type="primary">LOC110801974</name>
</gene>
<evidence type="ECO:0000256" key="2">
    <source>
        <dbReference type="SAM" id="SignalP"/>
    </source>
</evidence>
<evidence type="ECO:0000313" key="6">
    <source>
        <dbReference type="RefSeq" id="XP_021863079.2"/>
    </source>
</evidence>
<dbReference type="CDD" id="cd13969">
    <property type="entry name" value="ADCK1-like"/>
    <property type="match status" value="1"/>
</dbReference>